<keyword evidence="2" id="KW-0805">Transcription regulation</keyword>
<dbReference type="PANTHER" id="PTHR44591">
    <property type="entry name" value="STRESS RESPONSE REGULATOR PROTEIN 1"/>
    <property type="match status" value="1"/>
</dbReference>
<dbReference type="PANTHER" id="PTHR44591:SF3">
    <property type="entry name" value="RESPONSE REGULATORY DOMAIN-CONTAINING PROTEIN"/>
    <property type="match status" value="1"/>
</dbReference>
<dbReference type="GO" id="GO:0000160">
    <property type="term" value="P:phosphorelay signal transduction system"/>
    <property type="evidence" value="ECO:0007669"/>
    <property type="project" value="InterPro"/>
</dbReference>
<dbReference type="PROSITE" id="PS50110">
    <property type="entry name" value="RESPONSE_REGULATORY"/>
    <property type="match status" value="1"/>
</dbReference>
<sequence>MTEPLRVLLVEDEALILMQLEMLLEDAGHSVVGTAMTASAGSALLRETRPELVFVDLRLAEGSSGLDVARTASDLGGIACVFITANPRQLGDDLAGAAAVIAKPFSGGVLEDTLAFLEQALRRPPPSLAVPHGMVLAPAFLANWAPAEG</sequence>
<dbReference type="SUPFAM" id="SSF52172">
    <property type="entry name" value="CheY-like"/>
    <property type="match status" value="1"/>
</dbReference>
<reference evidence="6 7" key="1">
    <citation type="submission" date="2019-07" db="EMBL/GenBank/DDBJ databases">
        <title>Whole genome shotgun sequence of Methylobacterium gnaphalii NBRC 107716.</title>
        <authorList>
            <person name="Hosoyama A."/>
            <person name="Uohara A."/>
            <person name="Ohji S."/>
            <person name="Ichikawa N."/>
        </authorList>
    </citation>
    <scope>NUCLEOTIDE SEQUENCE [LARGE SCALE GENOMIC DNA]</scope>
    <source>
        <strain evidence="6 7">NBRC 107716</strain>
    </source>
</reference>
<name>A0A512JNE2_9HYPH</name>
<protein>
    <submittedName>
        <fullName evidence="6">Response regulator</fullName>
    </submittedName>
</protein>
<dbReference type="EMBL" id="BJZV01000019">
    <property type="protein sequence ID" value="GEP11480.1"/>
    <property type="molecule type" value="Genomic_DNA"/>
</dbReference>
<comment type="caution">
    <text evidence="6">The sequence shown here is derived from an EMBL/GenBank/DDBJ whole genome shotgun (WGS) entry which is preliminary data.</text>
</comment>
<evidence type="ECO:0000256" key="1">
    <source>
        <dbReference type="ARBA" id="ARBA00022553"/>
    </source>
</evidence>
<feature type="modified residue" description="4-aspartylphosphate" evidence="4">
    <location>
        <position position="56"/>
    </location>
</feature>
<feature type="domain" description="Response regulatory" evidence="5">
    <location>
        <begin position="6"/>
        <end position="118"/>
    </location>
</feature>
<dbReference type="OrthoDB" id="7060229at2"/>
<proteinExistence type="predicted"/>
<dbReference type="RefSeq" id="WP_147047905.1">
    <property type="nucleotide sequence ID" value="NZ_BJZV01000019.1"/>
</dbReference>
<gene>
    <name evidence="6" type="ORF">MGN01_33250</name>
</gene>
<dbReference type="AlphaFoldDB" id="A0A512JNE2"/>
<dbReference type="InterPro" id="IPR011006">
    <property type="entry name" value="CheY-like_superfamily"/>
</dbReference>
<dbReference type="Proteomes" id="UP000321750">
    <property type="component" value="Unassembled WGS sequence"/>
</dbReference>
<dbReference type="InterPro" id="IPR001789">
    <property type="entry name" value="Sig_transdc_resp-reg_receiver"/>
</dbReference>
<evidence type="ECO:0000259" key="5">
    <source>
        <dbReference type="PROSITE" id="PS50110"/>
    </source>
</evidence>
<dbReference type="Pfam" id="PF00072">
    <property type="entry name" value="Response_reg"/>
    <property type="match status" value="1"/>
</dbReference>
<dbReference type="SMART" id="SM00448">
    <property type="entry name" value="REC"/>
    <property type="match status" value="1"/>
</dbReference>
<dbReference type="Gene3D" id="3.40.50.2300">
    <property type="match status" value="1"/>
</dbReference>
<keyword evidence="7" id="KW-1185">Reference proteome</keyword>
<evidence type="ECO:0000256" key="2">
    <source>
        <dbReference type="ARBA" id="ARBA00023015"/>
    </source>
</evidence>
<accession>A0A512JNE2</accession>
<organism evidence="6 7">
    <name type="scientific">Methylobacterium gnaphalii</name>
    <dbReference type="NCBI Taxonomy" id="1010610"/>
    <lineage>
        <taxon>Bacteria</taxon>
        <taxon>Pseudomonadati</taxon>
        <taxon>Pseudomonadota</taxon>
        <taxon>Alphaproteobacteria</taxon>
        <taxon>Hyphomicrobiales</taxon>
        <taxon>Methylobacteriaceae</taxon>
        <taxon>Methylobacterium</taxon>
    </lineage>
</organism>
<keyword evidence="1 4" id="KW-0597">Phosphoprotein</keyword>
<evidence type="ECO:0000256" key="3">
    <source>
        <dbReference type="ARBA" id="ARBA00023163"/>
    </source>
</evidence>
<evidence type="ECO:0000313" key="6">
    <source>
        <dbReference type="EMBL" id="GEP11480.1"/>
    </source>
</evidence>
<evidence type="ECO:0000256" key="4">
    <source>
        <dbReference type="PROSITE-ProRule" id="PRU00169"/>
    </source>
</evidence>
<keyword evidence="3" id="KW-0804">Transcription</keyword>
<dbReference type="InterPro" id="IPR050595">
    <property type="entry name" value="Bact_response_regulator"/>
</dbReference>
<evidence type="ECO:0000313" key="7">
    <source>
        <dbReference type="Proteomes" id="UP000321750"/>
    </source>
</evidence>